<protein>
    <recommendedName>
        <fullName evidence="1">DUF4440 domain-containing protein</fullName>
    </recommendedName>
</protein>
<comment type="caution">
    <text evidence="2">The sequence shown here is derived from an EMBL/GenBank/DDBJ whole genome shotgun (WGS) entry which is preliminary data.</text>
</comment>
<evidence type="ECO:0000259" key="1">
    <source>
        <dbReference type="Pfam" id="PF14534"/>
    </source>
</evidence>
<dbReference type="EMBL" id="BJVI01000061">
    <property type="protein sequence ID" value="GEL20220.1"/>
    <property type="molecule type" value="Genomic_DNA"/>
</dbReference>
<accession>A0A511D610</accession>
<dbReference type="InterPro" id="IPR011944">
    <property type="entry name" value="Steroid_delta5-4_isomerase"/>
</dbReference>
<proteinExistence type="predicted"/>
<dbReference type="Proteomes" id="UP000321328">
    <property type="component" value="Unassembled WGS sequence"/>
</dbReference>
<organism evidence="2 3">
    <name type="scientific">Pseudonocardia asaccharolytica DSM 44247 = NBRC 16224</name>
    <dbReference type="NCBI Taxonomy" id="1123024"/>
    <lineage>
        <taxon>Bacteria</taxon>
        <taxon>Bacillati</taxon>
        <taxon>Actinomycetota</taxon>
        <taxon>Actinomycetes</taxon>
        <taxon>Pseudonocardiales</taxon>
        <taxon>Pseudonocardiaceae</taxon>
        <taxon>Pseudonocardia</taxon>
    </lineage>
</organism>
<dbReference type="InterPro" id="IPR032710">
    <property type="entry name" value="NTF2-like_dom_sf"/>
</dbReference>
<reference evidence="2 3" key="1">
    <citation type="submission" date="2019-07" db="EMBL/GenBank/DDBJ databases">
        <title>Whole genome shotgun sequence of Pseudonocardia asaccharolytica NBRC 16224.</title>
        <authorList>
            <person name="Hosoyama A."/>
            <person name="Uohara A."/>
            <person name="Ohji S."/>
            <person name="Ichikawa N."/>
        </authorList>
    </citation>
    <scope>NUCLEOTIDE SEQUENCE [LARGE SCALE GENOMIC DNA]</scope>
    <source>
        <strain evidence="2 3">NBRC 16224</strain>
    </source>
</reference>
<keyword evidence="3" id="KW-1185">Reference proteome</keyword>
<dbReference type="InterPro" id="IPR027843">
    <property type="entry name" value="DUF4440"/>
</dbReference>
<name>A0A511D610_9PSEU</name>
<feature type="domain" description="DUF4440" evidence="1">
    <location>
        <begin position="8"/>
        <end position="117"/>
    </location>
</feature>
<sequence>MAYSREQLAEVHAAVVRSIEQKDAALFASLYTQDGALLMPDGQVVQGRTAIERVFSEWLDLGFVQQEVEVVEFTSDNLIAVEEGRAAGTFRDDAGETVHCSNYLIVHRLEADGVWRMHRDIWTSIGGSSSQGASY</sequence>
<dbReference type="AlphaFoldDB" id="A0A511D610"/>
<dbReference type="Gene3D" id="3.10.450.50">
    <property type="match status" value="1"/>
</dbReference>
<evidence type="ECO:0000313" key="3">
    <source>
        <dbReference type="Proteomes" id="UP000321328"/>
    </source>
</evidence>
<dbReference type="NCBIfam" id="TIGR02246">
    <property type="entry name" value="SgcJ/EcaC family oxidoreductase"/>
    <property type="match status" value="1"/>
</dbReference>
<dbReference type="RefSeq" id="WP_028931848.1">
    <property type="nucleotide sequence ID" value="NZ_AUII01000042.1"/>
</dbReference>
<dbReference type="STRING" id="1123024.GCA_000423625_04711"/>
<dbReference type="Pfam" id="PF14534">
    <property type="entry name" value="DUF4440"/>
    <property type="match status" value="1"/>
</dbReference>
<dbReference type="SUPFAM" id="SSF54427">
    <property type="entry name" value="NTF2-like"/>
    <property type="match status" value="1"/>
</dbReference>
<evidence type="ECO:0000313" key="2">
    <source>
        <dbReference type="EMBL" id="GEL20220.1"/>
    </source>
</evidence>
<gene>
    <name evidence="2" type="ORF">PA7_40570</name>
</gene>